<dbReference type="PROSITE" id="PS00061">
    <property type="entry name" value="ADH_SHORT"/>
    <property type="match status" value="1"/>
</dbReference>
<name>A0A4Y7PJ46_9AGAM</name>
<dbReference type="STRING" id="50990.A0A4Y7PJ46"/>
<dbReference type="InterPro" id="IPR051911">
    <property type="entry name" value="SDR_oxidoreductase"/>
</dbReference>
<keyword evidence="2" id="KW-0521">NADP</keyword>
<dbReference type="AlphaFoldDB" id="A0A4Y7PJ46"/>
<comment type="similarity">
    <text evidence="1 4">Belongs to the short-chain dehydrogenases/reductases (SDR) family.</text>
</comment>
<proteinExistence type="inferred from homology"/>
<dbReference type="GO" id="GO:0016491">
    <property type="term" value="F:oxidoreductase activity"/>
    <property type="evidence" value="ECO:0007669"/>
    <property type="project" value="UniProtKB-KW"/>
</dbReference>
<dbReference type="PANTHER" id="PTHR43976">
    <property type="entry name" value="SHORT CHAIN DEHYDROGENASE"/>
    <property type="match status" value="1"/>
</dbReference>
<dbReference type="EMBL" id="ML170273">
    <property type="protein sequence ID" value="TDL15493.1"/>
    <property type="molecule type" value="Genomic_DNA"/>
</dbReference>
<evidence type="ECO:0000313" key="6">
    <source>
        <dbReference type="Proteomes" id="UP000294933"/>
    </source>
</evidence>
<keyword evidence="3" id="KW-0560">Oxidoreductase</keyword>
<dbReference type="InterPro" id="IPR002347">
    <property type="entry name" value="SDR_fam"/>
</dbReference>
<evidence type="ECO:0000256" key="1">
    <source>
        <dbReference type="ARBA" id="ARBA00006484"/>
    </source>
</evidence>
<accession>A0A4Y7PJ46</accession>
<evidence type="ECO:0000256" key="2">
    <source>
        <dbReference type="ARBA" id="ARBA00022857"/>
    </source>
</evidence>
<evidence type="ECO:0000256" key="4">
    <source>
        <dbReference type="RuleBase" id="RU000363"/>
    </source>
</evidence>
<dbReference type="PRINTS" id="PR00080">
    <property type="entry name" value="SDRFAMILY"/>
</dbReference>
<dbReference type="PANTHER" id="PTHR43976:SF16">
    <property type="entry name" value="SHORT-CHAIN DEHYDROGENASE_REDUCTASE FAMILY PROTEIN"/>
    <property type="match status" value="1"/>
</dbReference>
<protein>
    <submittedName>
        <fullName evidence="5">NAD(P)-binding protein</fullName>
    </submittedName>
</protein>
<gene>
    <name evidence="5" type="ORF">BD410DRAFT_796353</name>
</gene>
<dbReference type="VEuPathDB" id="FungiDB:BD410DRAFT_796353"/>
<evidence type="ECO:0000313" key="5">
    <source>
        <dbReference type="EMBL" id="TDL15493.1"/>
    </source>
</evidence>
<dbReference type="SUPFAM" id="SSF51735">
    <property type="entry name" value="NAD(P)-binding Rossmann-fold domains"/>
    <property type="match status" value="1"/>
</dbReference>
<dbReference type="Pfam" id="PF00106">
    <property type="entry name" value="adh_short"/>
    <property type="match status" value="1"/>
</dbReference>
<keyword evidence="6" id="KW-1185">Reference proteome</keyword>
<dbReference type="PRINTS" id="PR00081">
    <property type="entry name" value="GDHRDH"/>
</dbReference>
<dbReference type="Proteomes" id="UP000294933">
    <property type="component" value="Unassembled WGS sequence"/>
</dbReference>
<dbReference type="Gene3D" id="3.40.50.720">
    <property type="entry name" value="NAD(P)-binding Rossmann-like Domain"/>
    <property type="match status" value="1"/>
</dbReference>
<sequence length="286" mass="31454">MAPQIWFVTGASNGMGLSVTEYLLAKGDAVIAAVRKPESMKDHQAKYGKDKLLVAKVNVQSQEDIDAAFEEARKTFGRIDVVYNNAGYSAVGEVEAMPMVDAKDMFETNFFGATRVSLAAVKFFREVNKPSGGRLIQASSIFGLVPGGATGYYCASKYALEGMTESLAAELDPAWNIKVTLAEMGFFRTNFVKNHTYKVYTHPAYTNPQILGNITRSMLAKVDPTMIKGDPDKLAKRLYELANVQDPPLRVLLGLEGPAMLIPKLEKDASEREKYKSWAEGLAFDE</sequence>
<dbReference type="CDD" id="cd05374">
    <property type="entry name" value="17beta-HSD-like_SDR_c"/>
    <property type="match status" value="1"/>
</dbReference>
<evidence type="ECO:0000256" key="3">
    <source>
        <dbReference type="ARBA" id="ARBA00023002"/>
    </source>
</evidence>
<reference evidence="5 6" key="1">
    <citation type="submission" date="2018-06" db="EMBL/GenBank/DDBJ databases">
        <title>A transcriptomic atlas of mushroom development highlights an independent origin of complex multicellularity.</title>
        <authorList>
            <consortium name="DOE Joint Genome Institute"/>
            <person name="Krizsan K."/>
            <person name="Almasi E."/>
            <person name="Merenyi Z."/>
            <person name="Sahu N."/>
            <person name="Viragh M."/>
            <person name="Koszo T."/>
            <person name="Mondo S."/>
            <person name="Kiss B."/>
            <person name="Balint B."/>
            <person name="Kues U."/>
            <person name="Barry K."/>
            <person name="Hegedus J.C."/>
            <person name="Henrissat B."/>
            <person name="Johnson J."/>
            <person name="Lipzen A."/>
            <person name="Ohm R."/>
            <person name="Nagy I."/>
            <person name="Pangilinan J."/>
            <person name="Yan J."/>
            <person name="Xiong Y."/>
            <person name="Grigoriev I.V."/>
            <person name="Hibbett D.S."/>
            <person name="Nagy L.G."/>
        </authorList>
    </citation>
    <scope>NUCLEOTIDE SEQUENCE [LARGE SCALE GENOMIC DNA]</scope>
    <source>
        <strain evidence="5 6">SZMC22713</strain>
    </source>
</reference>
<dbReference type="InterPro" id="IPR020904">
    <property type="entry name" value="Sc_DH/Rdtase_CS"/>
</dbReference>
<dbReference type="InterPro" id="IPR036291">
    <property type="entry name" value="NAD(P)-bd_dom_sf"/>
</dbReference>
<organism evidence="5 6">
    <name type="scientific">Rickenella mellea</name>
    <dbReference type="NCBI Taxonomy" id="50990"/>
    <lineage>
        <taxon>Eukaryota</taxon>
        <taxon>Fungi</taxon>
        <taxon>Dikarya</taxon>
        <taxon>Basidiomycota</taxon>
        <taxon>Agaricomycotina</taxon>
        <taxon>Agaricomycetes</taxon>
        <taxon>Hymenochaetales</taxon>
        <taxon>Rickenellaceae</taxon>
        <taxon>Rickenella</taxon>
    </lineage>
</organism>
<dbReference type="OrthoDB" id="1274115at2759"/>